<evidence type="ECO:0000313" key="1">
    <source>
        <dbReference type="EMBL" id="KHF98436.1"/>
    </source>
</evidence>
<sequence length="24" mass="2685">MPVCDCSSPCFNPAKWTRPCDMPV</sequence>
<dbReference type="Proteomes" id="UP000032142">
    <property type="component" value="Unassembled WGS sequence"/>
</dbReference>
<reference evidence="2" key="1">
    <citation type="submission" date="2014-09" db="EMBL/GenBank/DDBJ databases">
        <authorList>
            <person name="Mudge J."/>
            <person name="Ramaraj T."/>
            <person name="Lindquist I.E."/>
            <person name="Bharti A.K."/>
            <person name="Sundararajan A."/>
            <person name="Cameron C.T."/>
            <person name="Woodward J.E."/>
            <person name="May G.D."/>
            <person name="Brubaker C."/>
            <person name="Broadhvest J."/>
            <person name="Wilkins T.A."/>
        </authorList>
    </citation>
    <scope>NUCLEOTIDE SEQUENCE</scope>
    <source>
        <strain evidence="2">cv. AKA8401</strain>
    </source>
</reference>
<evidence type="ECO:0000313" key="2">
    <source>
        <dbReference type="Proteomes" id="UP000032142"/>
    </source>
</evidence>
<comment type="caution">
    <text evidence="1">The sequence shown here is derived from an EMBL/GenBank/DDBJ whole genome shotgun (WGS) entry which is preliminary data.</text>
</comment>
<protein>
    <submittedName>
        <fullName evidence="1">Uncharacterized protein</fullName>
    </submittedName>
</protein>
<keyword evidence="2" id="KW-1185">Reference proteome</keyword>
<proteinExistence type="predicted"/>
<gene>
    <name evidence="1" type="ORF">F383_37639</name>
</gene>
<name>A0A0B0MDH5_GOSAR</name>
<organism evidence="1 2">
    <name type="scientific">Gossypium arboreum</name>
    <name type="common">Tree cotton</name>
    <name type="synonym">Gossypium nanking</name>
    <dbReference type="NCBI Taxonomy" id="29729"/>
    <lineage>
        <taxon>Eukaryota</taxon>
        <taxon>Viridiplantae</taxon>
        <taxon>Streptophyta</taxon>
        <taxon>Embryophyta</taxon>
        <taxon>Tracheophyta</taxon>
        <taxon>Spermatophyta</taxon>
        <taxon>Magnoliopsida</taxon>
        <taxon>eudicotyledons</taxon>
        <taxon>Gunneridae</taxon>
        <taxon>Pentapetalae</taxon>
        <taxon>rosids</taxon>
        <taxon>malvids</taxon>
        <taxon>Malvales</taxon>
        <taxon>Malvaceae</taxon>
        <taxon>Malvoideae</taxon>
        <taxon>Gossypium</taxon>
    </lineage>
</organism>
<dbReference type="AlphaFoldDB" id="A0A0B0MDH5"/>
<dbReference type="EMBL" id="JRRC01039241">
    <property type="protein sequence ID" value="KHF98436.1"/>
    <property type="molecule type" value="Genomic_DNA"/>
</dbReference>
<accession>A0A0B0MDH5</accession>